<accession>A0AAI8VSD0</accession>
<sequence length="717" mass="77350">MPADRLLTTVLRAYQDPLNPAETDKIFATTNMLLTNLNNPLNLSLLTAHFLTARAIWQLPDGLRTCLRIISIYNTAAINVRRNELHNANAASGQPPAGSGVHAEEWARVIAKGLDDKTSRWTHTLVLAGILMGMEADERRSLSWSLRSTLEQAVVTAANLALEDPIRTGPLGRGAVVLALTYAFPLLSESAKQLLNCNALLPAAIEAMVGEEGFQHGDFIQAISNDVAPERSIVWYTGSPSVARLQKLESHPLAQNMGPLSRLVAFAVQNATDSSAVLHVQEELLAFTAGLLEQWEQCALSRIDLSVEAMTLSPEILQGPWPTLWELLKKIMYTVVATLQPIVGRSLLDPHLRNAATAPTVTLKTLHILRHLSFISSRQGANAFQVYTFTYLTTLDILTRYSDACASFLQETQPPLPSQAGGTSPSPVTQALTLFYLNTAEHLPLSLPTPACESLIIGPATAYLSPGTTTTATNNATTPSLTLELFESAHAAILSVMSCPQHSSLTVSLIPFYIDALLSAFPLRISPRQFRLAFRTVVQIAGPPFPIAASHPALSETLLEMLRFRASPAEGGASTSPLPPDQTQTQLQQQQQQQPAAAQQPPPDAPLSEQTTLVLALIDALPHLPLPILEDWLSRAADAMNCIADAGMREAARRRFWDVLVSGEMDVERAAVGVAWWGTRGGREMVLSGGRGRGGGDDDGAEFLMSGALGQGEGSRL</sequence>
<name>A0AAI8VSD0_9PEZI</name>
<protein>
    <submittedName>
        <fullName evidence="2">Uu.00g061260.m01.CDS01</fullName>
    </submittedName>
</protein>
<gene>
    <name evidence="2" type="ORF">KHLLAP_LOCUS10694</name>
</gene>
<evidence type="ECO:0000256" key="1">
    <source>
        <dbReference type="SAM" id="MobiDB-lite"/>
    </source>
</evidence>
<proteinExistence type="predicted"/>
<dbReference type="InterPro" id="IPR055334">
    <property type="entry name" value="PEX8-like"/>
</dbReference>
<dbReference type="AlphaFoldDB" id="A0AAI8VSD0"/>
<dbReference type="Proteomes" id="UP001295740">
    <property type="component" value="Unassembled WGS sequence"/>
</dbReference>
<dbReference type="PANTHER" id="PTHR39214:SF1">
    <property type="entry name" value="MICROBODY (PEROXISOME) BIOGENESIS PROTEIN PEROXIN 8 (EUROFUNG)"/>
    <property type="match status" value="1"/>
</dbReference>
<dbReference type="EMBL" id="CAUWAG010000013">
    <property type="protein sequence ID" value="CAJ2510226.1"/>
    <property type="molecule type" value="Genomic_DNA"/>
</dbReference>
<keyword evidence="3" id="KW-1185">Reference proteome</keyword>
<organism evidence="2 3">
    <name type="scientific">Anthostomella pinea</name>
    <dbReference type="NCBI Taxonomy" id="933095"/>
    <lineage>
        <taxon>Eukaryota</taxon>
        <taxon>Fungi</taxon>
        <taxon>Dikarya</taxon>
        <taxon>Ascomycota</taxon>
        <taxon>Pezizomycotina</taxon>
        <taxon>Sordariomycetes</taxon>
        <taxon>Xylariomycetidae</taxon>
        <taxon>Xylariales</taxon>
        <taxon>Xylariaceae</taxon>
        <taxon>Anthostomella</taxon>
    </lineage>
</organism>
<evidence type="ECO:0000313" key="3">
    <source>
        <dbReference type="Proteomes" id="UP001295740"/>
    </source>
</evidence>
<feature type="region of interest" description="Disordered" evidence="1">
    <location>
        <begin position="569"/>
        <end position="608"/>
    </location>
</feature>
<feature type="compositionally biased region" description="Low complexity" evidence="1">
    <location>
        <begin position="581"/>
        <end position="599"/>
    </location>
</feature>
<reference evidence="2" key="1">
    <citation type="submission" date="2023-10" db="EMBL/GenBank/DDBJ databases">
        <authorList>
            <person name="Hackl T."/>
        </authorList>
    </citation>
    <scope>NUCLEOTIDE SEQUENCE</scope>
</reference>
<comment type="caution">
    <text evidence="2">The sequence shown here is derived from an EMBL/GenBank/DDBJ whole genome shotgun (WGS) entry which is preliminary data.</text>
</comment>
<evidence type="ECO:0000313" key="2">
    <source>
        <dbReference type="EMBL" id="CAJ2510226.1"/>
    </source>
</evidence>
<dbReference type="PANTHER" id="PTHR39214">
    <property type="entry name" value="MICROBODY (PEROXISOME) BIOGENESIS PROTEIN PEROXIN 8 (EUROFUNG)"/>
    <property type="match status" value="1"/>
</dbReference>
<dbReference type="Pfam" id="PF26001">
    <property type="entry name" value="Pex8"/>
    <property type="match status" value="1"/>
</dbReference>